<dbReference type="AlphaFoldDB" id="A0A917EB24"/>
<dbReference type="EMBL" id="BMJM01000013">
    <property type="protein sequence ID" value="GGE20216.1"/>
    <property type="molecule type" value="Genomic_DNA"/>
</dbReference>
<evidence type="ECO:0000313" key="2">
    <source>
        <dbReference type="EMBL" id="GGE20216.1"/>
    </source>
</evidence>
<dbReference type="PANTHER" id="PTHR48228">
    <property type="entry name" value="SUCCINYL-COA--D-CITRAMALATE COA-TRANSFERASE"/>
    <property type="match status" value="1"/>
</dbReference>
<dbReference type="SUPFAM" id="SSF89796">
    <property type="entry name" value="CoA-transferase family III (CaiB/BaiF)"/>
    <property type="match status" value="2"/>
</dbReference>
<dbReference type="RefSeq" id="WP_188763911.1">
    <property type="nucleotide sequence ID" value="NZ_BMJM01000013.1"/>
</dbReference>
<dbReference type="InterPro" id="IPR050509">
    <property type="entry name" value="CoA-transferase_III"/>
</dbReference>
<dbReference type="Gene3D" id="3.40.50.10540">
    <property type="entry name" value="Crotonobetainyl-coa:carnitine coa-transferase, domain 1"/>
    <property type="match status" value="2"/>
</dbReference>
<dbReference type="Pfam" id="PF02515">
    <property type="entry name" value="CoA_transf_3"/>
    <property type="match status" value="2"/>
</dbReference>
<proteinExistence type="predicted"/>
<reference evidence="2" key="2">
    <citation type="submission" date="2020-09" db="EMBL/GenBank/DDBJ databases">
        <authorList>
            <person name="Sun Q."/>
            <person name="Zhou Y."/>
        </authorList>
    </citation>
    <scope>NUCLEOTIDE SEQUENCE</scope>
    <source>
        <strain evidence="2">CGMCC 1.15519</strain>
    </source>
</reference>
<name>A0A917EB24_9SPHN</name>
<gene>
    <name evidence="2" type="ORF">GCM10011529_28560</name>
</gene>
<evidence type="ECO:0000256" key="1">
    <source>
        <dbReference type="ARBA" id="ARBA00022679"/>
    </source>
</evidence>
<sequence length="778" mass="81701">MTSTPGTPLRVVEISSGIAGAYCGWLLQQMGAEVVRIGVPSTVADGADPIALALAYYAAEKPTTSPGDLAGAIAIADIVITDDAGRFAALIGRTLAEVAASQPDTVFGVTSVFGLTGPLAGVPAAAIDAQAEAGVAWALGEPGRPPLSIPPGVLECQAGAHLAAACLMARLAGPAPASGRIVDIALNDVLAHYVGVNCRFYIHHGMRWQRAGRRASDSGGAYPFVILPCADGAVCLSGRTRPEWQRFVEAMGSPAWSQEPRYQKLRAMGQQYPAEVDALITPWLLDHTKAEIEAIADRFQLTIAPLRDLPDVLATPQLAERGFLRPWMVNGRQLRGPGLPFRIAETRGIAQASNSANGLLAHAGGQRAAGALPLAGLRVLDLGWVWSAPQVGSILAQLGAEVIKVEHRARPDNSRLSGVIIRDGQRVEGQNADMSPMFHQINKGKLGITLNLKDPAGVELAKRLANTSDIVLENMSAGSVERSGIGYDVLRAANPRLVMVAMSGAGQFGPMADMRTYAPTMSSYVGLESLVGYAGELPTGALNFAIGDPNAAAHALVAVFAALARRETTGQGCYIDLSQTEALFATLTPYILQVQIEGQQPPTTGNAHPGMAPHGIYPAVGADCWLSIAIRDDDDWKALAGVAGNQPWMRDAVWAGTGDRIAKREALDSMLAAWTATCDRDTLVADLRAAGVPASPVNDIEGLWNDPQIAARGLSEMIDIPGLGSEMLFTAPWNISGLTIATGTRGPVVGEDNVRVLRGILGLSETEFDRLTAEGVIG</sequence>
<dbReference type="PANTHER" id="PTHR48228:SF6">
    <property type="entry name" value="L-CARNITINE COA-TRANSFERASE"/>
    <property type="match status" value="1"/>
</dbReference>
<reference evidence="2" key="1">
    <citation type="journal article" date="2014" name="Int. J. Syst. Evol. Microbiol.">
        <title>Complete genome sequence of Corynebacterium casei LMG S-19264T (=DSM 44701T), isolated from a smear-ripened cheese.</title>
        <authorList>
            <consortium name="US DOE Joint Genome Institute (JGI-PGF)"/>
            <person name="Walter F."/>
            <person name="Albersmeier A."/>
            <person name="Kalinowski J."/>
            <person name="Ruckert C."/>
        </authorList>
    </citation>
    <scope>NUCLEOTIDE SEQUENCE</scope>
    <source>
        <strain evidence="2">CGMCC 1.15519</strain>
    </source>
</reference>
<comment type="caution">
    <text evidence="2">The sequence shown here is derived from an EMBL/GenBank/DDBJ whole genome shotgun (WGS) entry which is preliminary data.</text>
</comment>
<accession>A0A917EB24</accession>
<dbReference type="GO" id="GO:0016740">
    <property type="term" value="F:transferase activity"/>
    <property type="evidence" value="ECO:0007669"/>
    <property type="project" value="UniProtKB-KW"/>
</dbReference>
<evidence type="ECO:0000313" key="3">
    <source>
        <dbReference type="Proteomes" id="UP000635071"/>
    </source>
</evidence>
<dbReference type="Gene3D" id="3.30.1540.10">
    <property type="entry name" value="formyl-coa transferase, domain 3"/>
    <property type="match status" value="2"/>
</dbReference>
<keyword evidence="1 2" id="KW-0808">Transferase</keyword>
<dbReference type="InterPro" id="IPR044855">
    <property type="entry name" value="CoA-Trfase_III_dom3_sf"/>
</dbReference>
<protein>
    <submittedName>
        <fullName evidence="2">CoA transferase</fullName>
    </submittedName>
</protein>
<dbReference type="Proteomes" id="UP000635071">
    <property type="component" value="Unassembled WGS sequence"/>
</dbReference>
<dbReference type="InterPro" id="IPR023606">
    <property type="entry name" value="CoA-Trfase_III_dom_1_sf"/>
</dbReference>
<organism evidence="2 3">
    <name type="scientific">Sandarakinorhabdus glacialis</name>
    <dbReference type="NCBI Taxonomy" id="1614636"/>
    <lineage>
        <taxon>Bacteria</taxon>
        <taxon>Pseudomonadati</taxon>
        <taxon>Pseudomonadota</taxon>
        <taxon>Alphaproteobacteria</taxon>
        <taxon>Sphingomonadales</taxon>
        <taxon>Sphingosinicellaceae</taxon>
        <taxon>Sandarakinorhabdus</taxon>
    </lineage>
</organism>
<dbReference type="InterPro" id="IPR003673">
    <property type="entry name" value="CoA-Trfase_fam_III"/>
</dbReference>
<keyword evidence="3" id="KW-1185">Reference proteome</keyword>